<dbReference type="SUPFAM" id="SSF56112">
    <property type="entry name" value="Protein kinase-like (PK-like)"/>
    <property type="match status" value="1"/>
</dbReference>
<dbReference type="Pfam" id="PF00069">
    <property type="entry name" value="Pkinase"/>
    <property type="match status" value="1"/>
</dbReference>
<dbReference type="InterPro" id="IPR011990">
    <property type="entry name" value="TPR-like_helical_dom_sf"/>
</dbReference>
<keyword evidence="4 6" id="KW-0067">ATP-binding</keyword>
<dbReference type="PROSITE" id="PS50005">
    <property type="entry name" value="TPR"/>
    <property type="match status" value="3"/>
</dbReference>
<dbReference type="EMBL" id="WWCN01000002">
    <property type="protein sequence ID" value="MYM21861.1"/>
    <property type="molecule type" value="Genomic_DNA"/>
</dbReference>
<dbReference type="SUPFAM" id="SSF48452">
    <property type="entry name" value="TPR-like"/>
    <property type="match status" value="1"/>
</dbReference>
<evidence type="ECO:0000256" key="3">
    <source>
        <dbReference type="ARBA" id="ARBA00022777"/>
    </source>
</evidence>
<organism evidence="8 9">
    <name type="scientific">Duganella flavida</name>
    <dbReference type="NCBI Taxonomy" id="2692175"/>
    <lineage>
        <taxon>Bacteria</taxon>
        <taxon>Pseudomonadati</taxon>
        <taxon>Pseudomonadota</taxon>
        <taxon>Betaproteobacteria</taxon>
        <taxon>Burkholderiales</taxon>
        <taxon>Oxalobacteraceae</taxon>
        <taxon>Telluria group</taxon>
        <taxon>Duganella</taxon>
    </lineage>
</organism>
<dbReference type="PROSITE" id="PS50011">
    <property type="entry name" value="PROTEIN_KINASE_DOM"/>
    <property type="match status" value="1"/>
</dbReference>
<feature type="repeat" description="TPR" evidence="5">
    <location>
        <begin position="635"/>
        <end position="668"/>
    </location>
</feature>
<proteinExistence type="predicted"/>
<name>A0A6L8KBT0_9BURK</name>
<sequence>MPQSPELTELRPATAPLLSGHYEVRDCLGEGGFGTVFAAWDNKLRRAVAIKRLKNLGDPTQSARLVQEAQLAASLQHPAFVKIYALEDSGEAQSIVMELVHGQTLKQLLGQSPMHERQALDIVCQIAEAMRDAHASGLVHGDLKPSNVMVQPENTVRILDFGLAIQADPQATTSVLQTDPQGTIAYMAPERLLGQPLRASSDIYALGVIFYELLTGARPFSDLNGLALAAAHMQTSSAQWPYPATVRAALIQLMHNMTATPVEQRLQTMQQVCERLAILLDQPAAQTQSPAKRVLRWQPAWRKPVLSLGAALALAAGGWWFARSSPTMLTSLQAVFQPYSEAQEMQVGLQALATWDRPGELEKAEKKFTTILDQNRDNVAAIAGLALVYCRRFSSDHQDEIWLRKADAAAKQALHLNDQLALSHIAQADVLAMAGKNEAALTAFDRALTLDPANIFGLSGRINVLHKQRQDDTALASAQEGLRRYPAERVFADQVGTIQYARARFHEAELAFRQSIQIQPDAVYSYANLSAALAAQGKQDEALHILQQGLQIRPSAWLYGNLGNILFLRNDYIGAAAAFESAVAPTQGSPGDYLGWANLGDTLLWIPGREADARKAYARASELLAPRLSRSPDDVTLLSRMGLYYARSGDKQHSLPLLQRSLTLAPAAAGVQFRAGLAYELLGERQLALAAIKQAIHAGYPVQFIEATPELLALRRDPAYAPR</sequence>
<feature type="repeat" description="TPR" evidence="5">
    <location>
        <begin position="421"/>
        <end position="454"/>
    </location>
</feature>
<evidence type="ECO:0000256" key="1">
    <source>
        <dbReference type="ARBA" id="ARBA00022679"/>
    </source>
</evidence>
<dbReference type="InterPro" id="IPR000719">
    <property type="entry name" value="Prot_kinase_dom"/>
</dbReference>
<dbReference type="GO" id="GO:0005524">
    <property type="term" value="F:ATP binding"/>
    <property type="evidence" value="ECO:0007669"/>
    <property type="project" value="UniProtKB-UniRule"/>
</dbReference>
<evidence type="ECO:0000313" key="9">
    <source>
        <dbReference type="Proteomes" id="UP000479335"/>
    </source>
</evidence>
<feature type="domain" description="Protein kinase" evidence="7">
    <location>
        <begin position="22"/>
        <end position="279"/>
    </location>
</feature>
<dbReference type="InterPro" id="IPR019734">
    <property type="entry name" value="TPR_rpt"/>
</dbReference>
<dbReference type="RefSeq" id="WP_161005366.1">
    <property type="nucleotide sequence ID" value="NZ_WWCN01000002.1"/>
</dbReference>
<evidence type="ECO:0000256" key="5">
    <source>
        <dbReference type="PROSITE-ProRule" id="PRU00339"/>
    </source>
</evidence>
<keyword evidence="3 8" id="KW-0418">Kinase</keyword>
<dbReference type="PANTHER" id="PTHR43289:SF34">
    <property type="entry name" value="SERINE_THREONINE-PROTEIN KINASE YBDM-RELATED"/>
    <property type="match status" value="1"/>
</dbReference>
<dbReference type="InterPro" id="IPR017441">
    <property type="entry name" value="Protein_kinase_ATP_BS"/>
</dbReference>
<dbReference type="Gene3D" id="1.25.40.10">
    <property type="entry name" value="Tetratricopeptide repeat domain"/>
    <property type="match status" value="3"/>
</dbReference>
<dbReference type="Proteomes" id="UP000479335">
    <property type="component" value="Unassembled WGS sequence"/>
</dbReference>
<feature type="repeat" description="TPR" evidence="5">
    <location>
        <begin position="523"/>
        <end position="556"/>
    </location>
</feature>
<dbReference type="InterPro" id="IPR008271">
    <property type="entry name" value="Ser/Thr_kinase_AS"/>
</dbReference>
<dbReference type="InterPro" id="IPR011009">
    <property type="entry name" value="Kinase-like_dom_sf"/>
</dbReference>
<evidence type="ECO:0000256" key="4">
    <source>
        <dbReference type="ARBA" id="ARBA00022840"/>
    </source>
</evidence>
<dbReference type="Gene3D" id="3.30.200.20">
    <property type="entry name" value="Phosphorylase Kinase, domain 1"/>
    <property type="match status" value="1"/>
</dbReference>
<keyword evidence="9" id="KW-1185">Reference proteome</keyword>
<dbReference type="PROSITE" id="PS00108">
    <property type="entry name" value="PROTEIN_KINASE_ST"/>
    <property type="match status" value="1"/>
</dbReference>
<evidence type="ECO:0000256" key="2">
    <source>
        <dbReference type="ARBA" id="ARBA00022741"/>
    </source>
</evidence>
<keyword evidence="5" id="KW-0802">TPR repeat</keyword>
<evidence type="ECO:0000259" key="7">
    <source>
        <dbReference type="PROSITE" id="PS50011"/>
    </source>
</evidence>
<reference evidence="8 9" key="1">
    <citation type="submission" date="2019-12" db="EMBL/GenBank/DDBJ databases">
        <title>Novel species isolated from a subtropical stream in China.</title>
        <authorList>
            <person name="Lu H."/>
        </authorList>
    </citation>
    <scope>NUCLEOTIDE SEQUENCE [LARGE SCALE GENOMIC DNA]</scope>
    <source>
        <strain evidence="8 9">FT135W</strain>
    </source>
</reference>
<accession>A0A6L8KBT0</accession>
<feature type="binding site" evidence="6">
    <location>
        <position position="51"/>
    </location>
    <ligand>
        <name>ATP</name>
        <dbReference type="ChEBI" id="CHEBI:30616"/>
    </ligand>
</feature>
<keyword evidence="1" id="KW-0808">Transferase</keyword>
<dbReference type="CDD" id="cd14014">
    <property type="entry name" value="STKc_PknB_like"/>
    <property type="match status" value="1"/>
</dbReference>
<evidence type="ECO:0000256" key="6">
    <source>
        <dbReference type="PROSITE-ProRule" id="PRU10141"/>
    </source>
</evidence>
<protein>
    <submittedName>
        <fullName evidence="8">Protein kinase</fullName>
    </submittedName>
</protein>
<dbReference type="PROSITE" id="PS00107">
    <property type="entry name" value="PROTEIN_KINASE_ATP"/>
    <property type="match status" value="1"/>
</dbReference>
<gene>
    <name evidence="8" type="ORF">GTP46_04245</name>
</gene>
<dbReference type="Gene3D" id="1.10.510.10">
    <property type="entry name" value="Transferase(Phosphotransferase) domain 1"/>
    <property type="match status" value="1"/>
</dbReference>
<evidence type="ECO:0000313" key="8">
    <source>
        <dbReference type="EMBL" id="MYM21861.1"/>
    </source>
</evidence>
<dbReference type="SMART" id="SM00028">
    <property type="entry name" value="TPR"/>
    <property type="match status" value="6"/>
</dbReference>
<dbReference type="SMART" id="SM00220">
    <property type="entry name" value="S_TKc"/>
    <property type="match status" value="1"/>
</dbReference>
<dbReference type="GO" id="GO:0004674">
    <property type="term" value="F:protein serine/threonine kinase activity"/>
    <property type="evidence" value="ECO:0007669"/>
    <property type="project" value="TreeGrafter"/>
</dbReference>
<comment type="caution">
    <text evidence="8">The sequence shown here is derived from an EMBL/GenBank/DDBJ whole genome shotgun (WGS) entry which is preliminary data.</text>
</comment>
<dbReference type="PANTHER" id="PTHR43289">
    <property type="entry name" value="MITOGEN-ACTIVATED PROTEIN KINASE KINASE KINASE 20-RELATED"/>
    <property type="match status" value="1"/>
</dbReference>
<dbReference type="AlphaFoldDB" id="A0A6L8KBT0"/>
<keyword evidence="2 6" id="KW-0547">Nucleotide-binding</keyword>